<name>A0A2T8I392_9POAL</name>
<dbReference type="AlphaFoldDB" id="A0A2T8I392"/>
<dbReference type="EMBL" id="CM008054">
    <property type="protein sequence ID" value="PVH32119.1"/>
    <property type="molecule type" value="Genomic_DNA"/>
</dbReference>
<proteinExistence type="predicted"/>
<accession>A0A2T8I392</accession>
<reference evidence="2" key="1">
    <citation type="submission" date="2018-04" db="EMBL/GenBank/DDBJ databases">
        <title>WGS assembly of Panicum hallii.</title>
        <authorList>
            <person name="Lovell J."/>
            <person name="Jenkins J."/>
            <person name="Lowry D."/>
            <person name="Mamidi S."/>
            <person name="Sreedasyam A."/>
            <person name="Weng X."/>
            <person name="Barry K."/>
            <person name="Bonette J."/>
            <person name="Campitelli B."/>
            <person name="Daum C."/>
            <person name="Gordon S."/>
            <person name="Gould B."/>
            <person name="Lipzen A."/>
            <person name="Macqueen A."/>
            <person name="Palacio-Mejia J."/>
            <person name="Plott C."/>
            <person name="Shakirov E."/>
            <person name="Shu S."/>
            <person name="Yoshinaga Y."/>
            <person name="Zane M."/>
            <person name="Rokhsar D."/>
            <person name="Grimwood J."/>
            <person name="Schmutz J."/>
            <person name="Juenger T."/>
        </authorList>
    </citation>
    <scope>NUCLEOTIDE SEQUENCE [LARGE SCALE GENOMIC DNA]</scope>
    <source>
        <strain evidence="2">FIL2</strain>
    </source>
</reference>
<protein>
    <submittedName>
        <fullName evidence="2">Uncharacterized protein</fullName>
    </submittedName>
</protein>
<dbReference type="Gramene" id="PVH32119">
    <property type="protein sequence ID" value="PVH32119"/>
    <property type="gene ID" value="PAHAL_9G319400"/>
</dbReference>
<dbReference type="Proteomes" id="UP000243499">
    <property type="component" value="Chromosome 9"/>
</dbReference>
<gene>
    <name evidence="2" type="ORF">PAHAL_9G319400</name>
</gene>
<organism evidence="2">
    <name type="scientific">Panicum hallii</name>
    <dbReference type="NCBI Taxonomy" id="206008"/>
    <lineage>
        <taxon>Eukaryota</taxon>
        <taxon>Viridiplantae</taxon>
        <taxon>Streptophyta</taxon>
        <taxon>Embryophyta</taxon>
        <taxon>Tracheophyta</taxon>
        <taxon>Spermatophyta</taxon>
        <taxon>Magnoliopsida</taxon>
        <taxon>Liliopsida</taxon>
        <taxon>Poales</taxon>
        <taxon>Poaceae</taxon>
        <taxon>PACMAD clade</taxon>
        <taxon>Panicoideae</taxon>
        <taxon>Panicodae</taxon>
        <taxon>Paniceae</taxon>
        <taxon>Panicinae</taxon>
        <taxon>Panicum</taxon>
        <taxon>Panicum sect. Panicum</taxon>
    </lineage>
</organism>
<feature type="compositionally biased region" description="Basic and acidic residues" evidence="1">
    <location>
        <begin position="1"/>
        <end position="12"/>
    </location>
</feature>
<evidence type="ECO:0000256" key="1">
    <source>
        <dbReference type="SAM" id="MobiDB-lite"/>
    </source>
</evidence>
<feature type="region of interest" description="Disordered" evidence="1">
    <location>
        <begin position="1"/>
        <end position="38"/>
    </location>
</feature>
<evidence type="ECO:0000313" key="2">
    <source>
        <dbReference type="EMBL" id="PVH32119.1"/>
    </source>
</evidence>
<sequence>MRSTKKKAELNAKKRKNYHRRQTDREAASTIVETPDGRSVSVNTTVTIGATTTPMTDKPETNALDDSWLHCNYSYPSAVRDDIDASDALPASVG</sequence>